<dbReference type="PROSITE" id="PS01124">
    <property type="entry name" value="HTH_ARAC_FAMILY_2"/>
    <property type="match status" value="1"/>
</dbReference>
<dbReference type="InterPro" id="IPR020449">
    <property type="entry name" value="Tscrpt_reg_AraC-type_HTH"/>
</dbReference>
<evidence type="ECO:0000256" key="4">
    <source>
        <dbReference type="SAM" id="Phobius"/>
    </source>
</evidence>
<keyword evidence="3" id="KW-0804">Transcription</keyword>
<keyword evidence="7" id="KW-1185">Reference proteome</keyword>
<dbReference type="RefSeq" id="WP_282910660.1">
    <property type="nucleotide sequence ID" value="NZ_JAGRPV010000001.1"/>
</dbReference>
<dbReference type="PANTHER" id="PTHR43280:SF2">
    <property type="entry name" value="HTH-TYPE TRANSCRIPTIONAL REGULATOR EXSA"/>
    <property type="match status" value="1"/>
</dbReference>
<keyword evidence="4" id="KW-0812">Transmembrane</keyword>
<gene>
    <name evidence="6" type="ORF">KB449_23410</name>
</gene>
<dbReference type="Pfam" id="PF17853">
    <property type="entry name" value="GGDEF_2"/>
    <property type="match status" value="1"/>
</dbReference>
<reference evidence="6" key="1">
    <citation type="submission" date="2023-04" db="EMBL/GenBank/DDBJ databases">
        <title>Comparative genomic analysis of Cohnella hashimotonis sp. nov., isolated from the International Space Station.</title>
        <authorList>
            <person name="Venkateswaran K."/>
            <person name="Simpson A."/>
        </authorList>
    </citation>
    <scope>NUCLEOTIDE SEQUENCE</scope>
    <source>
        <strain evidence="6">F6_2S_P_1</strain>
    </source>
</reference>
<keyword evidence="4" id="KW-0472">Membrane</keyword>
<dbReference type="SMART" id="SM00342">
    <property type="entry name" value="HTH_ARAC"/>
    <property type="match status" value="1"/>
</dbReference>
<evidence type="ECO:0000256" key="2">
    <source>
        <dbReference type="ARBA" id="ARBA00023125"/>
    </source>
</evidence>
<dbReference type="InterPro" id="IPR018062">
    <property type="entry name" value="HTH_AraC-typ_CS"/>
</dbReference>
<keyword evidence="1" id="KW-0805">Transcription regulation</keyword>
<evidence type="ECO:0000256" key="3">
    <source>
        <dbReference type="ARBA" id="ARBA00023163"/>
    </source>
</evidence>
<dbReference type="Pfam" id="PF12833">
    <property type="entry name" value="HTH_18"/>
    <property type="match status" value="1"/>
</dbReference>
<name>A0ABT6TPT5_9BACL</name>
<evidence type="ECO:0000313" key="6">
    <source>
        <dbReference type="EMBL" id="MDI4647919.1"/>
    </source>
</evidence>
<keyword evidence="4" id="KW-1133">Transmembrane helix</keyword>
<feature type="transmembrane region" description="Helical" evidence="4">
    <location>
        <begin position="12"/>
        <end position="34"/>
    </location>
</feature>
<feature type="domain" description="HTH araC/xylS-type" evidence="5">
    <location>
        <begin position="651"/>
        <end position="751"/>
    </location>
</feature>
<comment type="caution">
    <text evidence="6">The sequence shown here is derived from an EMBL/GenBank/DDBJ whole genome shotgun (WGS) entry which is preliminary data.</text>
</comment>
<dbReference type="InterPro" id="IPR018060">
    <property type="entry name" value="HTH_AraC"/>
</dbReference>
<dbReference type="PRINTS" id="PR00032">
    <property type="entry name" value="HTHARAC"/>
</dbReference>
<organism evidence="6 7">
    <name type="scientific">Cohnella hashimotonis</name>
    <dbReference type="NCBI Taxonomy" id="2826895"/>
    <lineage>
        <taxon>Bacteria</taxon>
        <taxon>Bacillati</taxon>
        <taxon>Bacillota</taxon>
        <taxon>Bacilli</taxon>
        <taxon>Bacillales</taxon>
        <taxon>Paenibacillaceae</taxon>
        <taxon>Cohnella</taxon>
    </lineage>
</organism>
<evidence type="ECO:0000313" key="7">
    <source>
        <dbReference type="Proteomes" id="UP001161691"/>
    </source>
</evidence>
<dbReference type="SUPFAM" id="SSF46689">
    <property type="entry name" value="Homeodomain-like"/>
    <property type="match status" value="1"/>
</dbReference>
<dbReference type="PANTHER" id="PTHR43280">
    <property type="entry name" value="ARAC-FAMILY TRANSCRIPTIONAL REGULATOR"/>
    <property type="match status" value="1"/>
</dbReference>
<protein>
    <submittedName>
        <fullName evidence="6">Helix-turn-helix domain-containing protein</fullName>
    </submittedName>
</protein>
<dbReference type="InterPro" id="IPR009057">
    <property type="entry name" value="Homeodomain-like_sf"/>
</dbReference>
<feature type="transmembrane region" description="Helical" evidence="4">
    <location>
        <begin position="286"/>
        <end position="308"/>
    </location>
</feature>
<dbReference type="Gene3D" id="1.10.10.60">
    <property type="entry name" value="Homeodomain-like"/>
    <property type="match status" value="2"/>
</dbReference>
<dbReference type="EMBL" id="JAGRPV010000001">
    <property type="protein sequence ID" value="MDI4647919.1"/>
    <property type="molecule type" value="Genomic_DNA"/>
</dbReference>
<proteinExistence type="predicted"/>
<evidence type="ECO:0000256" key="1">
    <source>
        <dbReference type="ARBA" id="ARBA00023015"/>
    </source>
</evidence>
<keyword evidence="2" id="KW-0238">DNA-binding</keyword>
<evidence type="ECO:0000259" key="5">
    <source>
        <dbReference type="PROSITE" id="PS01124"/>
    </source>
</evidence>
<dbReference type="Proteomes" id="UP001161691">
    <property type="component" value="Unassembled WGS sequence"/>
</dbReference>
<sequence>MNGERRLKIRFFMSLTLISICSVLVLATALFFWFRGKTIDYVNKANDSVLLNTETVFAKYMDSVQNYTLAFYRHPNINSVMQSGDSSWSDQLFSALSQIKGTLTVNPYLENAYIMGADGPVMMFENNPLSKASKQELYERIRDGLIKDSPFLWTATLNNGDKETVMMTYYNDKVYANSEYTGAIAISTNLGKLQENIFTDVADSDTHYAVLSPEGAVLMQSGPPGDDYDEALLRRIVGGRSTSGTLVWKPDRGPKQLITYRLAAKQGLWYLSETSYRNSIRDISNAMVLLIALCVVLAAAAAGVAAFVSHRMYKPIGALFGNIRSLSGERLAFAGAGGFEEANRELERIAGRFGELKRENEDSALLSWLTTPYRSGEAVPSALPLLKGGGPGSAAFCVAVLRLDERFGEGEAPTDATDAERMARLRDLPRAVEALFEGACACRGFFPSPGTAVLIVSEAREGSFGDQGIARERWEELEQLVRAWPGTQGALGVSRLSADPSQLKSLYEEARDCLQYMKFQYRTPVVYAEDAAQLSDAPMPDQTLEAVLQVVREQKHELIPRAVERALAEAGGYRAEQATIALSRIASELSAIADTGAAGGIPRHADFLELYQRIWSFAGYEELRAWLEQLSFRAYEKLKERNAVQTRDVAGEAIAHIRKHFADPMLSLNALADKLAISPPYLSRLITESTGSSFPDFVNLVRLEHARSLLVDELELDIRTIAERSGYGSSTYFTTLFKKRYGMTPTKWRLNHIVQQSE</sequence>
<dbReference type="InterPro" id="IPR041522">
    <property type="entry name" value="CdaR_GGDEF"/>
</dbReference>
<dbReference type="PROSITE" id="PS00041">
    <property type="entry name" value="HTH_ARAC_FAMILY_1"/>
    <property type="match status" value="1"/>
</dbReference>
<accession>A0ABT6TPT5</accession>